<comment type="caution">
    <text evidence="2">The sequence shown here is derived from an EMBL/GenBank/DDBJ whole genome shotgun (WGS) entry which is preliminary data.</text>
</comment>
<evidence type="ECO:0000256" key="1">
    <source>
        <dbReference type="SAM" id="Phobius"/>
    </source>
</evidence>
<accession>A0A834WD63</accession>
<dbReference type="AlphaFoldDB" id="A0A834WD63"/>
<dbReference type="Proteomes" id="UP000634136">
    <property type="component" value="Unassembled WGS sequence"/>
</dbReference>
<keyword evidence="1" id="KW-1133">Transmembrane helix</keyword>
<keyword evidence="3" id="KW-1185">Reference proteome</keyword>
<keyword evidence="1" id="KW-0812">Transmembrane</keyword>
<keyword evidence="1" id="KW-0472">Membrane</keyword>
<feature type="transmembrane region" description="Helical" evidence="1">
    <location>
        <begin position="12"/>
        <end position="35"/>
    </location>
</feature>
<evidence type="ECO:0000313" key="3">
    <source>
        <dbReference type="Proteomes" id="UP000634136"/>
    </source>
</evidence>
<gene>
    <name evidence="2" type="ORF">G2W53_023667</name>
</gene>
<evidence type="ECO:0000313" key="2">
    <source>
        <dbReference type="EMBL" id="KAF7818212.1"/>
    </source>
</evidence>
<sequence length="67" mass="7599">MMMDSGSGLWPRGWVAVDSFFVGLFVDCTVSLITFKSKENNALPLLAYLFELLGRLDKIWPTFLVQI</sequence>
<name>A0A834WD63_9FABA</name>
<reference evidence="2" key="1">
    <citation type="submission" date="2020-09" db="EMBL/GenBank/DDBJ databases">
        <title>Genome-Enabled Discovery of Anthraquinone Biosynthesis in Senna tora.</title>
        <authorList>
            <person name="Kang S.-H."/>
            <person name="Pandey R.P."/>
            <person name="Lee C.-M."/>
            <person name="Sim J.-S."/>
            <person name="Jeong J.-T."/>
            <person name="Choi B.-S."/>
            <person name="Jung M."/>
            <person name="Ginzburg D."/>
            <person name="Zhao K."/>
            <person name="Won S.Y."/>
            <person name="Oh T.-J."/>
            <person name="Yu Y."/>
            <person name="Kim N.-H."/>
            <person name="Lee O.R."/>
            <person name="Lee T.-H."/>
            <person name="Bashyal P."/>
            <person name="Kim T.-S."/>
            <person name="Lee W.-H."/>
            <person name="Kawkins C."/>
            <person name="Kim C.-K."/>
            <person name="Kim J.S."/>
            <person name="Ahn B.O."/>
            <person name="Rhee S.Y."/>
            <person name="Sohng J.K."/>
        </authorList>
    </citation>
    <scope>NUCLEOTIDE SEQUENCE</scope>
    <source>
        <tissue evidence="2">Leaf</tissue>
    </source>
</reference>
<proteinExistence type="predicted"/>
<dbReference type="EMBL" id="JAAIUW010000008">
    <property type="protein sequence ID" value="KAF7818212.1"/>
    <property type="molecule type" value="Genomic_DNA"/>
</dbReference>
<protein>
    <submittedName>
        <fullName evidence="2">Uncharacterized protein</fullName>
    </submittedName>
</protein>
<organism evidence="2 3">
    <name type="scientific">Senna tora</name>
    <dbReference type="NCBI Taxonomy" id="362788"/>
    <lineage>
        <taxon>Eukaryota</taxon>
        <taxon>Viridiplantae</taxon>
        <taxon>Streptophyta</taxon>
        <taxon>Embryophyta</taxon>
        <taxon>Tracheophyta</taxon>
        <taxon>Spermatophyta</taxon>
        <taxon>Magnoliopsida</taxon>
        <taxon>eudicotyledons</taxon>
        <taxon>Gunneridae</taxon>
        <taxon>Pentapetalae</taxon>
        <taxon>rosids</taxon>
        <taxon>fabids</taxon>
        <taxon>Fabales</taxon>
        <taxon>Fabaceae</taxon>
        <taxon>Caesalpinioideae</taxon>
        <taxon>Cassia clade</taxon>
        <taxon>Senna</taxon>
    </lineage>
</organism>